<dbReference type="Proteomes" id="UP001430544">
    <property type="component" value="Unassembled WGS sequence"/>
</dbReference>
<organism evidence="1 2">
    <name type="scientific">Xanthomonas vesicatoria</name>
    <dbReference type="NCBI Taxonomy" id="56460"/>
    <lineage>
        <taxon>Bacteria</taxon>
        <taxon>Pseudomonadati</taxon>
        <taxon>Pseudomonadota</taxon>
        <taxon>Gammaproteobacteria</taxon>
        <taxon>Lysobacterales</taxon>
        <taxon>Lysobacteraceae</taxon>
        <taxon>Xanthomonas</taxon>
    </lineage>
</organism>
<proteinExistence type="predicted"/>
<accession>A0ABS8LDH6</accession>
<evidence type="ECO:0000313" key="1">
    <source>
        <dbReference type="EMBL" id="MCC8623813.1"/>
    </source>
</evidence>
<reference evidence="1" key="1">
    <citation type="submission" date="2021-11" db="EMBL/GenBank/DDBJ databases">
        <title>Genome resources and taxonomic validation of 89 Xanthomonas strains.</title>
        <authorList>
            <person name="Tambong J.T."/>
        </authorList>
    </citation>
    <scope>NUCLEOTIDE SEQUENCE</scope>
    <source>
        <strain evidence="1">Bv 5-4A</strain>
    </source>
</reference>
<dbReference type="RefSeq" id="WP_126936611.1">
    <property type="nucleotide sequence ID" value="NZ_CP018470.1"/>
</dbReference>
<protein>
    <submittedName>
        <fullName evidence="1">Uncharacterized protein</fullName>
    </submittedName>
</protein>
<comment type="caution">
    <text evidence="1">The sequence shown here is derived from an EMBL/GenBank/DDBJ whole genome shotgun (WGS) entry which is preliminary data.</text>
</comment>
<evidence type="ECO:0000313" key="2">
    <source>
        <dbReference type="Proteomes" id="UP001430544"/>
    </source>
</evidence>
<dbReference type="EMBL" id="JAJIUN010000081">
    <property type="protein sequence ID" value="MCC8623813.1"/>
    <property type="molecule type" value="Genomic_DNA"/>
</dbReference>
<sequence length="328" mass="37835">MNPLINIKQSLYMRWYEEYRERRYLHGVPDDIVAQRARDLISNILTLEPNGKIGCVQGDAQTGNFLWRLFSHILEESRLRTGSHQGIFIRCGLKDTPTPKPTTPNSPASAAILRLQKNKPKERYLYKFGESKWMQALLERGEIRIAPASLYNDDSLGAAIADDELSYDLETSAFEDDILSLNPFKTRLIDTFGPPASKPQKVVMETNYYVWCASFGLNLRLFDDFNADSVLVIRNVGEFSRRLLKALQPHLHSWRFAPCAVHYFDPYHPSRKTQSVFTCKHFKYLYQEELRYVFLPPTPTKNLTPLFLKLGPLNDIAELIYRNGLKPS</sequence>
<dbReference type="GeneID" id="46984334"/>
<gene>
    <name evidence="1" type="ORF">LN473_17865</name>
</gene>
<keyword evidence="2" id="KW-1185">Reference proteome</keyword>
<name>A0ABS8LDH6_9XANT</name>